<name>A0A0L6UE94_9BASI</name>
<dbReference type="Proteomes" id="UP000037035">
    <property type="component" value="Unassembled WGS sequence"/>
</dbReference>
<evidence type="ECO:0000313" key="2">
    <source>
        <dbReference type="Proteomes" id="UP000037035"/>
    </source>
</evidence>
<proteinExistence type="predicted"/>
<keyword evidence="2" id="KW-1185">Reference proteome</keyword>
<sequence length="176" mass="19616">MSTIWCITCCGLSHHVIIYIVRLELCRPTLRTSTHTPTHYILFTSLQEMQAMALKSGQTIEGIQTSHSNTPTTANAINLSAFQCGPHNQLSNAKHACRAQLNLCFRCGQAEHISHGCSNRKKNLEGRQQSFSSARISELQAKINRILSHVELLGSASNQMLLKKHALFDQKSTYPL</sequence>
<dbReference type="EMBL" id="LAVV01012266">
    <property type="protein sequence ID" value="KNZ46863.1"/>
    <property type="molecule type" value="Genomic_DNA"/>
</dbReference>
<evidence type="ECO:0000313" key="1">
    <source>
        <dbReference type="EMBL" id="KNZ46863.1"/>
    </source>
</evidence>
<evidence type="ECO:0008006" key="3">
    <source>
        <dbReference type="Google" id="ProtNLM"/>
    </source>
</evidence>
<protein>
    <recommendedName>
        <fullName evidence="3">CCHC-type domain-containing protein</fullName>
    </recommendedName>
</protein>
<comment type="caution">
    <text evidence="1">The sequence shown here is derived from an EMBL/GenBank/DDBJ whole genome shotgun (WGS) entry which is preliminary data.</text>
</comment>
<dbReference type="VEuPathDB" id="FungiDB:VP01_6895g1"/>
<gene>
    <name evidence="1" type="ORF">VP01_6895g1</name>
</gene>
<organism evidence="1 2">
    <name type="scientific">Puccinia sorghi</name>
    <dbReference type="NCBI Taxonomy" id="27349"/>
    <lineage>
        <taxon>Eukaryota</taxon>
        <taxon>Fungi</taxon>
        <taxon>Dikarya</taxon>
        <taxon>Basidiomycota</taxon>
        <taxon>Pucciniomycotina</taxon>
        <taxon>Pucciniomycetes</taxon>
        <taxon>Pucciniales</taxon>
        <taxon>Pucciniaceae</taxon>
        <taxon>Puccinia</taxon>
    </lineage>
</organism>
<dbReference type="AlphaFoldDB" id="A0A0L6UE94"/>
<accession>A0A0L6UE94</accession>
<reference evidence="1 2" key="1">
    <citation type="submission" date="2015-08" db="EMBL/GenBank/DDBJ databases">
        <title>Next Generation Sequencing and Analysis of the Genome of Puccinia sorghi L Schw, the Causal Agent of Maize Common Rust.</title>
        <authorList>
            <person name="Rochi L."/>
            <person name="Burguener G."/>
            <person name="Darino M."/>
            <person name="Turjanski A."/>
            <person name="Kreff E."/>
            <person name="Dieguez M.J."/>
            <person name="Sacco F."/>
        </authorList>
    </citation>
    <scope>NUCLEOTIDE SEQUENCE [LARGE SCALE GENOMIC DNA]</scope>
    <source>
        <strain evidence="1 2">RO10H11247</strain>
    </source>
</reference>